<name>A0A182PTJ7_9DIPT</name>
<dbReference type="InterPro" id="IPR041667">
    <property type="entry name" value="Cupin_8"/>
</dbReference>
<proteinExistence type="predicted"/>
<dbReference type="STRING" id="199890.A0A182PTJ7"/>
<evidence type="ECO:0000256" key="5">
    <source>
        <dbReference type="ARBA" id="ARBA00023004"/>
    </source>
</evidence>
<dbReference type="PANTHER" id="PTHR12461:SF106">
    <property type="entry name" value="BIFUNCTIONAL PEPTIDASE AND ARGINYL-HYDROXYLASE JMJD5"/>
    <property type="match status" value="1"/>
</dbReference>
<feature type="domain" description="JmjC" evidence="7">
    <location>
        <begin position="279"/>
        <end position="421"/>
    </location>
</feature>
<keyword evidence="9" id="KW-1185">Reference proteome</keyword>
<evidence type="ECO:0000313" key="9">
    <source>
        <dbReference type="Proteomes" id="UP000075885"/>
    </source>
</evidence>
<reference evidence="9" key="1">
    <citation type="submission" date="2013-03" db="EMBL/GenBank/DDBJ databases">
        <title>The Genome Sequence of Anopheles epiroticus epiroticus2.</title>
        <authorList>
            <consortium name="The Broad Institute Genomics Platform"/>
            <person name="Neafsey D.E."/>
            <person name="Howell P."/>
            <person name="Walker B."/>
            <person name="Young S.K."/>
            <person name="Zeng Q."/>
            <person name="Gargeya S."/>
            <person name="Fitzgerald M."/>
            <person name="Haas B."/>
            <person name="Abouelleil A."/>
            <person name="Allen A.W."/>
            <person name="Alvarado L."/>
            <person name="Arachchi H.M."/>
            <person name="Berlin A.M."/>
            <person name="Chapman S.B."/>
            <person name="Gainer-Dewar J."/>
            <person name="Goldberg J."/>
            <person name="Griggs A."/>
            <person name="Gujja S."/>
            <person name="Hansen M."/>
            <person name="Howarth C."/>
            <person name="Imamovic A."/>
            <person name="Ireland A."/>
            <person name="Larimer J."/>
            <person name="McCowan C."/>
            <person name="Murphy C."/>
            <person name="Pearson M."/>
            <person name="Poon T.W."/>
            <person name="Priest M."/>
            <person name="Roberts A."/>
            <person name="Saif S."/>
            <person name="Shea T."/>
            <person name="Sisk P."/>
            <person name="Sykes S."/>
            <person name="Wortman J."/>
            <person name="Nusbaum C."/>
            <person name="Birren B."/>
        </authorList>
    </citation>
    <scope>NUCLEOTIDE SEQUENCE [LARGE SCALE GENOMIC DNA]</scope>
    <source>
        <strain evidence="9">Epiroticus2</strain>
    </source>
</reference>
<keyword evidence="6" id="KW-0539">Nucleus</keyword>
<evidence type="ECO:0000256" key="2">
    <source>
        <dbReference type="ARBA" id="ARBA00004123"/>
    </source>
</evidence>
<dbReference type="PROSITE" id="PS51184">
    <property type="entry name" value="JMJC"/>
    <property type="match status" value="1"/>
</dbReference>
<dbReference type="SMART" id="SM00558">
    <property type="entry name" value="JmjC"/>
    <property type="match status" value="1"/>
</dbReference>
<keyword evidence="3" id="KW-0479">Metal-binding</keyword>
<organism evidence="8 9">
    <name type="scientific">Anopheles epiroticus</name>
    <dbReference type="NCBI Taxonomy" id="199890"/>
    <lineage>
        <taxon>Eukaryota</taxon>
        <taxon>Metazoa</taxon>
        <taxon>Ecdysozoa</taxon>
        <taxon>Arthropoda</taxon>
        <taxon>Hexapoda</taxon>
        <taxon>Insecta</taxon>
        <taxon>Pterygota</taxon>
        <taxon>Neoptera</taxon>
        <taxon>Endopterygota</taxon>
        <taxon>Diptera</taxon>
        <taxon>Nematocera</taxon>
        <taxon>Culicoidea</taxon>
        <taxon>Culicidae</taxon>
        <taxon>Anophelinae</taxon>
        <taxon>Anopheles</taxon>
    </lineage>
</organism>
<keyword evidence="4" id="KW-0560">Oxidoreductase</keyword>
<sequence length="421" mass="48026">MEKCAKAILSIVPLKSWLLCRECVKENKVYETVLFAVAEPLASERAAVDGKNIYTNLIKVGVLYDTVYSRLHTGQWNAVPPDERKMFTILTYMRILYILYASNSLEDAIKDCIYLADLGLMLGCPIVIECKAAATDLLTETASILTKQLATSCKQEPPFKRIKLDEIGEASCRTDNKLSDVPVLECPSLEFFGSQYYDKQKPAILKGIIDGWPAMERWHDSNYLLKVAGERTVPIEIGSQYSNDDWSQKLMKFRDFLEKHICSELSCNSTETQPAAPAAYLAQHDLFDQIPALRADIAVPDYIGRTDSRPRIRAWLGPKGTVSPLHTDPCHNFLCQVFGAKLIILARPEDTEKLYPHDHFILSNTSQVDARRLDYDRFPLVRDVRFLRLTLQRGEVLYIPPKWWHYVESLSPSFSVSFWFE</sequence>
<evidence type="ECO:0000256" key="6">
    <source>
        <dbReference type="ARBA" id="ARBA00023242"/>
    </source>
</evidence>
<dbReference type="AlphaFoldDB" id="A0A182PTJ7"/>
<comment type="cofactor">
    <cofactor evidence="1">
        <name>Fe(2+)</name>
        <dbReference type="ChEBI" id="CHEBI:29033"/>
    </cofactor>
</comment>
<dbReference type="InterPro" id="IPR003347">
    <property type="entry name" value="JmjC_dom"/>
</dbReference>
<dbReference type="Gene3D" id="2.60.120.650">
    <property type="entry name" value="Cupin"/>
    <property type="match status" value="1"/>
</dbReference>
<evidence type="ECO:0000256" key="4">
    <source>
        <dbReference type="ARBA" id="ARBA00023002"/>
    </source>
</evidence>
<dbReference type="PANTHER" id="PTHR12461">
    <property type="entry name" value="HYPOXIA-INDUCIBLE FACTOR 1 ALPHA INHIBITOR-RELATED"/>
    <property type="match status" value="1"/>
</dbReference>
<keyword evidence="5" id="KW-0408">Iron</keyword>
<dbReference type="GO" id="GO:0051864">
    <property type="term" value="F:histone H3K36 demethylase activity"/>
    <property type="evidence" value="ECO:0007669"/>
    <property type="project" value="TreeGrafter"/>
</dbReference>
<dbReference type="Proteomes" id="UP000075885">
    <property type="component" value="Unassembled WGS sequence"/>
</dbReference>
<evidence type="ECO:0000259" key="7">
    <source>
        <dbReference type="PROSITE" id="PS51184"/>
    </source>
</evidence>
<dbReference type="SUPFAM" id="SSF51197">
    <property type="entry name" value="Clavaminate synthase-like"/>
    <property type="match status" value="1"/>
</dbReference>
<dbReference type="VEuPathDB" id="VectorBase:AEPI010283"/>
<evidence type="ECO:0000313" key="8">
    <source>
        <dbReference type="EnsemblMetazoa" id="AEPI010283-PA"/>
    </source>
</evidence>
<comment type="subcellular location">
    <subcellularLocation>
        <location evidence="2">Nucleus</location>
    </subcellularLocation>
</comment>
<dbReference type="EnsemblMetazoa" id="AEPI010283-RA">
    <property type="protein sequence ID" value="AEPI010283-PA"/>
    <property type="gene ID" value="AEPI010283"/>
</dbReference>
<dbReference type="GO" id="GO:0005634">
    <property type="term" value="C:nucleus"/>
    <property type="evidence" value="ECO:0007669"/>
    <property type="project" value="UniProtKB-SubCell"/>
</dbReference>
<evidence type="ECO:0000256" key="3">
    <source>
        <dbReference type="ARBA" id="ARBA00022723"/>
    </source>
</evidence>
<dbReference type="GO" id="GO:0046872">
    <property type="term" value="F:metal ion binding"/>
    <property type="evidence" value="ECO:0007669"/>
    <property type="project" value="UniProtKB-KW"/>
</dbReference>
<accession>A0A182PTJ7</accession>
<protein>
    <submittedName>
        <fullName evidence="8">JmjC domain-containing protein</fullName>
    </submittedName>
</protein>
<evidence type="ECO:0000256" key="1">
    <source>
        <dbReference type="ARBA" id="ARBA00001954"/>
    </source>
</evidence>
<reference evidence="8" key="2">
    <citation type="submission" date="2020-05" db="UniProtKB">
        <authorList>
            <consortium name="EnsemblMetazoa"/>
        </authorList>
    </citation>
    <scope>IDENTIFICATION</scope>
    <source>
        <strain evidence="8">Epiroticus2</strain>
    </source>
</reference>
<dbReference type="Pfam" id="PF13621">
    <property type="entry name" value="Cupin_8"/>
    <property type="match status" value="1"/>
</dbReference>